<keyword evidence="6" id="KW-0255">Endonuclease</keyword>
<dbReference type="InterPro" id="IPR027417">
    <property type="entry name" value="P-loop_NTPase"/>
</dbReference>
<dbReference type="CDD" id="cd18800">
    <property type="entry name" value="SF2_C_EcoR124I-like"/>
    <property type="match status" value="1"/>
</dbReference>
<evidence type="ECO:0000256" key="10">
    <source>
        <dbReference type="RuleBase" id="RU364115"/>
    </source>
</evidence>
<comment type="catalytic activity">
    <reaction evidence="1 10">
        <text>Endonucleolytic cleavage of DNA to give random double-stranded fragments with terminal 5'-phosphates, ATP is simultaneously hydrolyzed.</text>
        <dbReference type="EC" id="3.1.21.3"/>
    </reaction>
</comment>
<evidence type="ECO:0000313" key="13">
    <source>
        <dbReference type="Proteomes" id="UP001523550"/>
    </source>
</evidence>
<dbReference type="EMBL" id="JALJYF010000002">
    <property type="protein sequence ID" value="MCP1728441.1"/>
    <property type="molecule type" value="Genomic_DNA"/>
</dbReference>
<reference evidence="12 13" key="1">
    <citation type="submission" date="2022-03" db="EMBL/GenBank/DDBJ databases">
        <title>Genomic Encyclopedia of Type Strains, Phase III (KMG-III): the genomes of soil and plant-associated and newly described type strains.</title>
        <authorList>
            <person name="Whitman W."/>
        </authorList>
    </citation>
    <scope>NUCLEOTIDE SEQUENCE [LARGE SCALE GENOMIC DNA]</scope>
    <source>
        <strain evidence="12 13">BSker1</strain>
    </source>
</reference>
<dbReference type="Gene3D" id="3.40.50.300">
    <property type="entry name" value="P-loop containing nucleotide triphosphate hydrolases"/>
    <property type="match status" value="2"/>
</dbReference>
<keyword evidence="8 10" id="KW-0067">ATP-binding</keyword>
<evidence type="ECO:0000256" key="8">
    <source>
        <dbReference type="ARBA" id="ARBA00022840"/>
    </source>
</evidence>
<dbReference type="RefSeq" id="WP_253450591.1">
    <property type="nucleotide sequence ID" value="NZ_JALJYF010000002.1"/>
</dbReference>
<evidence type="ECO:0000259" key="11">
    <source>
        <dbReference type="PROSITE" id="PS51192"/>
    </source>
</evidence>
<evidence type="ECO:0000256" key="3">
    <source>
        <dbReference type="ARBA" id="ARBA00022722"/>
    </source>
</evidence>
<dbReference type="Pfam" id="PF22679">
    <property type="entry name" value="T1R_D3-like"/>
    <property type="match status" value="1"/>
</dbReference>
<dbReference type="InterPro" id="IPR004473">
    <property type="entry name" value="Restrct_endonuc_typeI_HsdR"/>
</dbReference>
<dbReference type="InterPro" id="IPR014001">
    <property type="entry name" value="Helicase_ATP-bd"/>
</dbReference>
<protein>
    <recommendedName>
        <fullName evidence="10">Type I restriction enzyme endonuclease subunit</fullName>
        <shortName evidence="10">R protein</shortName>
        <ecNumber evidence="10">3.1.21.3</ecNumber>
    </recommendedName>
</protein>
<evidence type="ECO:0000256" key="7">
    <source>
        <dbReference type="ARBA" id="ARBA00022801"/>
    </source>
</evidence>
<dbReference type="EC" id="3.1.21.3" evidence="10"/>
<dbReference type="NCBIfam" id="TIGR00348">
    <property type="entry name" value="hsdR"/>
    <property type="match status" value="1"/>
</dbReference>
<evidence type="ECO:0000256" key="2">
    <source>
        <dbReference type="ARBA" id="ARBA00008598"/>
    </source>
</evidence>
<comment type="function">
    <text evidence="10">Subunit R is required for both nuclease and ATPase activities, but not for modification.</text>
</comment>
<proteinExistence type="inferred from homology"/>
<comment type="similarity">
    <text evidence="2 10">Belongs to the HsdR family.</text>
</comment>
<dbReference type="InterPro" id="IPR007409">
    <property type="entry name" value="Restrct_endonuc_type1_HsdR_N"/>
</dbReference>
<organism evidence="12 13">
    <name type="scientific">Natronospira proteinivora</name>
    <dbReference type="NCBI Taxonomy" id="1807133"/>
    <lineage>
        <taxon>Bacteria</taxon>
        <taxon>Pseudomonadati</taxon>
        <taxon>Pseudomonadota</taxon>
        <taxon>Gammaproteobacteria</taxon>
        <taxon>Natronospirales</taxon>
        <taxon>Natronospiraceae</taxon>
        <taxon>Natronospira</taxon>
    </lineage>
</organism>
<feature type="domain" description="Helicase ATP-binding" evidence="11">
    <location>
        <begin position="332"/>
        <end position="505"/>
    </location>
</feature>
<dbReference type="InterPro" id="IPR051268">
    <property type="entry name" value="Type-I_R_enzyme_R_subunit"/>
</dbReference>
<dbReference type="Pfam" id="PF18766">
    <property type="entry name" value="SWI2_SNF2"/>
    <property type="match status" value="1"/>
</dbReference>
<dbReference type="CDD" id="cd22332">
    <property type="entry name" value="HsdR_N"/>
    <property type="match status" value="1"/>
</dbReference>
<dbReference type="Gene3D" id="3.90.1570.50">
    <property type="match status" value="1"/>
</dbReference>
<dbReference type="Proteomes" id="UP001523550">
    <property type="component" value="Unassembled WGS sequence"/>
</dbReference>
<keyword evidence="13" id="KW-1185">Reference proteome</keyword>
<sequence length="1095" mass="125484">MGTVTPNTSELYASHIPALAMLIRLGWEYRSPSAVMELRGDSTRDVLLRPKLIDFLRQHRFEYKGKEYPLSSEGIQQILNTLSSPGLVEGLMPANEAVHDMLTLGITVNEFMPDGKRHPTTVPLVNWQAIEQNSFIVTEEMEVQNASATGHRRPDLVGFLNGIPVVVIEAKRAASGNPNKSMIEESISQMIRNQGVQEIPTLFAFAQVLVAVSQTDARYGTTKTPRKFWSKWEEEEISREERKAIKNRKLDKEAKEALFAGKEPRVRQYFEQLWEKPVLPTEQDELLIGILSPERLLSLLRYYILYYKHDKIIARHQQFFSIESLLRQITGLDKQGARRGGVIWHTTGSGKSFTMVFLSKLLVLHEALKQCRVVVVTDRVDLEKQLSRTFAASGALGLKSASRGEAGKARMGSGRDLARQIGQGEQRVIFTLVQKFLSAIKHKECHNPSENLLVLVDEGHRSHGGENHQRMRMALPNAAYIAFTGTPLMKKDRRETEETFGPIVHAYTMRRAVEDGTVSPLLYEERRPALDVNQKAIDNWFETITQGLSDEQKSDLKRKYAKRGAVYGADNRIRLIAWDIALHFSENFKNLGKTLKGQVACDSKLSAIRYKRHLDDTGLVSSRIVISPPDTREGHSEVDEAELPEVQQWWANNIKTDPYAYERETIEHFGMEGDPDLLIVVDKLLTGFDEPRNAVLYIDKPLKGHNLIQAIARVNRLHEEKHYGLLIDYRGILAELDTAIQKYQDLEEHTQGGFDIDDIDGLYRNVDTEYKRLPEYHQRLWSFFSEVENTQDQEAYRQVLMPRYLMDADGVEYDARQKLREEFYEALTEFGMCLQVARSSRSFFEDKRFTEDMIRTYKRDLKWFVELRKTVRQDAQETVDYSAYEKQIRKLVDRDVVGEEIVASDETYDVGKLGTDPENWDEQKTRNEADKIRTRTKKTIEQDLDDDPYAKKVFSALLKQAIEEAEALFDHPTKQYALFQELEEQVRGRKLPGIPDALQDKPQARAYFGIFRLVIGDEAIDRELEKSGDELVDLALEIERTVKRVVAENSLNPAGIETGIRKQLLPTLFDRFGLDQAKAILDEVVHVVRVGSRHD</sequence>
<gene>
    <name evidence="12" type="ORF">J2T60_002441</name>
</gene>
<evidence type="ECO:0000256" key="9">
    <source>
        <dbReference type="ARBA" id="ARBA00023125"/>
    </source>
</evidence>
<dbReference type="PROSITE" id="PS51192">
    <property type="entry name" value="HELICASE_ATP_BIND_1"/>
    <property type="match status" value="1"/>
</dbReference>
<name>A0ABT1GAT6_9GAMM</name>
<dbReference type="GO" id="GO:0009035">
    <property type="term" value="F:type I site-specific deoxyribonuclease activity"/>
    <property type="evidence" value="ECO:0007669"/>
    <property type="project" value="UniProtKB-EC"/>
</dbReference>
<evidence type="ECO:0000256" key="4">
    <source>
        <dbReference type="ARBA" id="ARBA00022741"/>
    </source>
</evidence>
<accession>A0ABT1GAT6</accession>
<dbReference type="SMART" id="SM00487">
    <property type="entry name" value="DEXDc"/>
    <property type="match status" value="1"/>
</dbReference>
<dbReference type="PANTHER" id="PTHR30195:SF15">
    <property type="entry name" value="TYPE I RESTRICTION ENZYME HINDI ENDONUCLEASE SUBUNIT"/>
    <property type="match status" value="1"/>
</dbReference>
<keyword evidence="7 10" id="KW-0378">Hydrolase</keyword>
<keyword evidence="5 10" id="KW-0680">Restriction system</keyword>
<dbReference type="PANTHER" id="PTHR30195">
    <property type="entry name" value="TYPE I SITE-SPECIFIC DEOXYRIBONUCLEASE PROTEIN SUBUNIT M AND R"/>
    <property type="match status" value="1"/>
</dbReference>
<dbReference type="InterPro" id="IPR040980">
    <property type="entry name" value="SWI2_SNF2"/>
</dbReference>
<comment type="caution">
    <text evidence="12">The sequence shown here is derived from an EMBL/GenBank/DDBJ whole genome shotgun (WGS) entry which is preliminary data.</text>
</comment>
<keyword evidence="3" id="KW-0540">Nuclease</keyword>
<evidence type="ECO:0000256" key="5">
    <source>
        <dbReference type="ARBA" id="ARBA00022747"/>
    </source>
</evidence>
<dbReference type="SUPFAM" id="SSF52540">
    <property type="entry name" value="P-loop containing nucleoside triphosphate hydrolases"/>
    <property type="match status" value="2"/>
</dbReference>
<comment type="subunit">
    <text evidence="10">The type I restriction/modification system is composed of three polypeptides R, M and S.</text>
</comment>
<keyword evidence="9 10" id="KW-0238">DNA-binding</keyword>
<evidence type="ECO:0000256" key="1">
    <source>
        <dbReference type="ARBA" id="ARBA00000851"/>
    </source>
</evidence>
<evidence type="ECO:0000313" key="12">
    <source>
        <dbReference type="EMBL" id="MCP1728441.1"/>
    </source>
</evidence>
<keyword evidence="4 10" id="KW-0547">Nucleotide-binding</keyword>
<dbReference type="Pfam" id="PF04313">
    <property type="entry name" value="HSDR_N"/>
    <property type="match status" value="1"/>
</dbReference>
<dbReference type="InterPro" id="IPR055180">
    <property type="entry name" value="HsdR_RecA-like_helicase_dom_2"/>
</dbReference>
<evidence type="ECO:0000256" key="6">
    <source>
        <dbReference type="ARBA" id="ARBA00022759"/>
    </source>
</evidence>